<protein>
    <submittedName>
        <fullName evidence="2">Membrane protein</fullName>
    </submittedName>
</protein>
<feature type="transmembrane region" description="Helical" evidence="1">
    <location>
        <begin position="7"/>
        <end position="26"/>
    </location>
</feature>
<accession>A0A916S6E4</accession>
<dbReference type="Proteomes" id="UP000620596">
    <property type="component" value="Unassembled WGS sequence"/>
</dbReference>
<evidence type="ECO:0000313" key="2">
    <source>
        <dbReference type="EMBL" id="GGA86462.1"/>
    </source>
</evidence>
<sequence length="139" mass="15049">MIKNSLIAYAGTLVFFLAADMLWLGLLMTGSYQAWIGPLMREQPLLLPAALFYLLYPVGLVVFAVRPGLEKQRWINCAALAAFFGLLAYGTYDLSNLATLKGWPWQLTLVDMAWGAALSCGSALAGYAAVQAWGSRPAA</sequence>
<keyword evidence="1" id="KW-0472">Membrane</keyword>
<comment type="caution">
    <text evidence="2">The sequence shown here is derived from an EMBL/GenBank/DDBJ whole genome shotgun (WGS) entry which is preliminary data.</text>
</comment>
<dbReference type="Pfam" id="PF09945">
    <property type="entry name" value="DUF2177"/>
    <property type="match status" value="1"/>
</dbReference>
<name>A0A916S6E4_9BURK</name>
<feature type="transmembrane region" description="Helical" evidence="1">
    <location>
        <begin position="46"/>
        <end position="65"/>
    </location>
</feature>
<dbReference type="InterPro" id="IPR018687">
    <property type="entry name" value="DUF2177_membr"/>
</dbReference>
<proteinExistence type="predicted"/>
<gene>
    <name evidence="2" type="ORF">GCM10011496_03830</name>
</gene>
<keyword evidence="1" id="KW-0812">Transmembrane</keyword>
<reference evidence="2" key="2">
    <citation type="submission" date="2020-09" db="EMBL/GenBank/DDBJ databases">
        <authorList>
            <person name="Sun Q."/>
            <person name="Zhou Y."/>
        </authorList>
    </citation>
    <scope>NUCLEOTIDE SEQUENCE</scope>
    <source>
        <strain evidence="2">CGMCC 1.15322</strain>
    </source>
</reference>
<dbReference type="RefSeq" id="WP_229676111.1">
    <property type="nucleotide sequence ID" value="NZ_BMIG01000001.1"/>
</dbReference>
<keyword evidence="3" id="KW-1185">Reference proteome</keyword>
<feature type="transmembrane region" description="Helical" evidence="1">
    <location>
        <begin position="74"/>
        <end position="92"/>
    </location>
</feature>
<evidence type="ECO:0000256" key="1">
    <source>
        <dbReference type="SAM" id="Phobius"/>
    </source>
</evidence>
<evidence type="ECO:0000313" key="3">
    <source>
        <dbReference type="Proteomes" id="UP000620596"/>
    </source>
</evidence>
<organism evidence="2 3">
    <name type="scientific">Polaromonas eurypsychrophila</name>
    <dbReference type="NCBI Taxonomy" id="1614635"/>
    <lineage>
        <taxon>Bacteria</taxon>
        <taxon>Pseudomonadati</taxon>
        <taxon>Pseudomonadota</taxon>
        <taxon>Betaproteobacteria</taxon>
        <taxon>Burkholderiales</taxon>
        <taxon>Comamonadaceae</taxon>
        <taxon>Polaromonas</taxon>
    </lineage>
</organism>
<dbReference type="AlphaFoldDB" id="A0A916S6E4"/>
<dbReference type="EMBL" id="BMIG01000001">
    <property type="protein sequence ID" value="GGA86462.1"/>
    <property type="molecule type" value="Genomic_DNA"/>
</dbReference>
<keyword evidence="1" id="KW-1133">Transmembrane helix</keyword>
<feature type="transmembrane region" description="Helical" evidence="1">
    <location>
        <begin position="112"/>
        <end position="130"/>
    </location>
</feature>
<reference evidence="2" key="1">
    <citation type="journal article" date="2014" name="Int. J. Syst. Evol. Microbiol.">
        <title>Complete genome sequence of Corynebacterium casei LMG S-19264T (=DSM 44701T), isolated from a smear-ripened cheese.</title>
        <authorList>
            <consortium name="US DOE Joint Genome Institute (JGI-PGF)"/>
            <person name="Walter F."/>
            <person name="Albersmeier A."/>
            <person name="Kalinowski J."/>
            <person name="Ruckert C."/>
        </authorList>
    </citation>
    <scope>NUCLEOTIDE SEQUENCE</scope>
    <source>
        <strain evidence="2">CGMCC 1.15322</strain>
    </source>
</reference>